<comment type="subcellular location">
    <subcellularLocation>
        <location evidence="1">Vacuole</location>
    </subcellularLocation>
</comment>
<dbReference type="GO" id="GO:0000328">
    <property type="term" value="C:fungal-type vacuole lumen"/>
    <property type="evidence" value="ECO:0007669"/>
    <property type="project" value="UniProtKB-ARBA"/>
</dbReference>
<dbReference type="Proteomes" id="UP000007978">
    <property type="component" value="Chromosome 4"/>
</dbReference>
<proteinExistence type="inferred from homology"/>
<organism evidence="16 17">
    <name type="scientific">Fusarium pseudograminearum (strain CS3096)</name>
    <name type="common">Wheat and barley crown-rot fungus</name>
    <dbReference type="NCBI Taxonomy" id="1028729"/>
    <lineage>
        <taxon>Eukaryota</taxon>
        <taxon>Fungi</taxon>
        <taxon>Dikarya</taxon>
        <taxon>Ascomycota</taxon>
        <taxon>Pezizomycotina</taxon>
        <taxon>Sordariomycetes</taxon>
        <taxon>Hypocreomycetidae</taxon>
        <taxon>Hypocreales</taxon>
        <taxon>Nectriaceae</taxon>
        <taxon>Fusarium</taxon>
    </lineage>
</organism>
<dbReference type="PANTHER" id="PTHR11802">
    <property type="entry name" value="SERINE PROTEASE FAMILY S10 SERINE CARBOXYPEPTIDASE"/>
    <property type="match status" value="1"/>
</dbReference>
<keyword evidence="9" id="KW-1015">Disulfide bond</keyword>
<keyword evidence="10" id="KW-0325">Glycoprotein</keyword>
<evidence type="ECO:0000256" key="10">
    <source>
        <dbReference type="ARBA" id="ARBA00023180"/>
    </source>
</evidence>
<keyword evidence="5 13" id="KW-0645">Protease</keyword>
<feature type="domain" description="Propeptide carboxypeptidase Y" evidence="15">
    <location>
        <begin position="1"/>
        <end position="101"/>
    </location>
</feature>
<dbReference type="RefSeq" id="XP_009263156.1">
    <property type="nucleotide sequence ID" value="XM_009264881.1"/>
</dbReference>
<dbReference type="GeneID" id="20370381"/>
<dbReference type="InterPro" id="IPR018202">
    <property type="entry name" value="Ser_caboxypep_ser_AS"/>
</dbReference>
<feature type="compositionally biased region" description="Basic and acidic residues" evidence="14">
    <location>
        <begin position="628"/>
        <end position="640"/>
    </location>
</feature>
<evidence type="ECO:0000259" key="15">
    <source>
        <dbReference type="Pfam" id="PF05388"/>
    </source>
</evidence>
<evidence type="ECO:0000313" key="16">
    <source>
        <dbReference type="EMBL" id="EKJ67953.1"/>
    </source>
</evidence>
<dbReference type="PANTHER" id="PTHR11802:SF113">
    <property type="entry name" value="SERINE CARBOXYPEPTIDASE CTSA-4.1"/>
    <property type="match status" value="1"/>
</dbReference>
<comment type="catalytic activity">
    <reaction evidence="12">
        <text>Release of a C-terminal amino acid with broad specificity.</text>
        <dbReference type="EC" id="3.4.16.5"/>
    </reaction>
</comment>
<keyword evidence="7 13" id="KW-0378">Hydrolase</keyword>
<comment type="function">
    <text evidence="11">Vacuolar carboxypeptidase involved in degradation of small peptides. Digests preferentially peptides containing an aliphatic or hydrophobic residue in P1' position, as well as methionine, leucine or phenylalanine in P1 position of ester substrate.</text>
</comment>
<dbReference type="InterPro" id="IPR001563">
    <property type="entry name" value="Peptidase_S10"/>
</dbReference>
<dbReference type="Pfam" id="PF05388">
    <property type="entry name" value="Carbpep_Y_N"/>
    <property type="match status" value="1"/>
</dbReference>
<dbReference type="KEGG" id="fpu:FPSE_11764"/>
<gene>
    <name evidence="16" type="ORF">FPSE_11764</name>
</gene>
<dbReference type="PROSITE" id="PS00131">
    <property type="entry name" value="CARBOXYPEPT_SER_SER"/>
    <property type="match status" value="1"/>
</dbReference>
<evidence type="ECO:0000256" key="2">
    <source>
        <dbReference type="ARBA" id="ARBA00009431"/>
    </source>
</evidence>
<dbReference type="Gene3D" id="3.40.50.1820">
    <property type="entry name" value="alpha/beta hydrolase"/>
    <property type="match status" value="1"/>
</dbReference>
<keyword evidence="8" id="KW-0865">Zymogen</keyword>
<evidence type="ECO:0000256" key="8">
    <source>
        <dbReference type="ARBA" id="ARBA00023145"/>
    </source>
</evidence>
<dbReference type="InterPro" id="IPR008442">
    <property type="entry name" value="Propeptide_carboxypepY"/>
</dbReference>
<accession>K3V7X3</accession>
<evidence type="ECO:0000256" key="4">
    <source>
        <dbReference type="ARBA" id="ARBA00022645"/>
    </source>
</evidence>
<dbReference type="FunFam" id="1.10.287.410:FF:000001">
    <property type="entry name" value="Carboxypeptidase Y"/>
    <property type="match status" value="1"/>
</dbReference>
<comment type="caution">
    <text evidence="16">The sequence shown here is derived from an EMBL/GenBank/DDBJ whole genome shotgun (WGS) entry which is preliminary data.</text>
</comment>
<dbReference type="GO" id="GO:0006508">
    <property type="term" value="P:proteolysis"/>
    <property type="evidence" value="ECO:0007669"/>
    <property type="project" value="UniProtKB-KW"/>
</dbReference>
<evidence type="ECO:0000256" key="9">
    <source>
        <dbReference type="ARBA" id="ARBA00023157"/>
    </source>
</evidence>
<dbReference type="HOGENOM" id="CLU_008523_10_4_1"/>
<evidence type="ECO:0000256" key="11">
    <source>
        <dbReference type="ARBA" id="ARBA00025622"/>
    </source>
</evidence>
<dbReference type="Pfam" id="PF00450">
    <property type="entry name" value="Peptidase_S10"/>
    <property type="match status" value="1"/>
</dbReference>
<dbReference type="OrthoDB" id="443318at2759"/>
<dbReference type="EC" id="3.4.16.-" evidence="13"/>
<dbReference type="AlphaFoldDB" id="K3V7X3"/>
<dbReference type="EMBL" id="AFNW01000612">
    <property type="protein sequence ID" value="EKJ67953.1"/>
    <property type="molecule type" value="Genomic_DNA"/>
</dbReference>
<keyword evidence="4 13" id="KW-0121">Carboxypeptidase</keyword>
<evidence type="ECO:0000256" key="14">
    <source>
        <dbReference type="SAM" id="MobiDB-lite"/>
    </source>
</evidence>
<name>K3V7X3_FUSPC</name>
<sequence>MRLSTSALVLGAASSAMGLEQQILGGDSKPLIDLDVNAWTKPLEKFFGEISSEAKAVWDEVTLLAPDAVEAFKKQVLTEPKKVNRRPDSHWDHVVKGADVQSLWTEKDGEKHREVGGKLENYNLRAKKVDPSKLGVDKVKQYSGYLDDEEEDKHLFYWFFESRNDPKNDPVVLWLNGGPGCSSLTGLFLELGPASVNKKIEIVNNPESWNNNASVIFLDQPVNVGYSYSGGSVSNTVAAGKDIYALLTLFFHQFPEYAKQDFHIAGESYAGHYIPVFANEILSHDDRNINLKSVLIGNGLTDGYTQYAYYRPMACGDGGYPSVLSESECQSMDNALPRCQSLIKGCYESGSAWSCVPASIYCNNAMMGPYQRTGQNVYDIRGKCEDGNNLCYSGLGYIADYLNREEVKEALGAEVSSYDSCNMDINRNFLFAGDWMQPYHQLVPNVLDKIPVLIYAGDADFICNWLGNQAWTDKLQWSGQKDFSHADLKPLKHAGKEYGKVKSSGNFTFMQIYGAGHMVPMDQPEASSDFFNRWLSESVTAYICRVIPVEFECMHACNRSTAFLLTQLEKNGLLAYRRRLLRVERVEASHRDEVKVSTRYERDESRVREMKGKYKDKTGWIRVGEDVEQRRRRREEGKDARAKRRKTGSLAAWL</sequence>
<comment type="similarity">
    <text evidence="2 13">Belongs to the peptidase S10 family.</text>
</comment>
<dbReference type="Gene3D" id="1.10.287.410">
    <property type="match status" value="1"/>
</dbReference>
<dbReference type="PRINTS" id="PR00724">
    <property type="entry name" value="CRBOXYPTASEC"/>
</dbReference>
<dbReference type="SUPFAM" id="SSF53474">
    <property type="entry name" value="alpha/beta-Hydrolases"/>
    <property type="match status" value="1"/>
</dbReference>
<dbReference type="InterPro" id="IPR029058">
    <property type="entry name" value="AB_hydrolase_fold"/>
</dbReference>
<evidence type="ECO:0000256" key="12">
    <source>
        <dbReference type="ARBA" id="ARBA00052076"/>
    </source>
</evidence>
<evidence type="ECO:0000256" key="6">
    <source>
        <dbReference type="ARBA" id="ARBA00022729"/>
    </source>
</evidence>
<keyword evidence="6" id="KW-0732">Signal</keyword>
<evidence type="ECO:0000256" key="7">
    <source>
        <dbReference type="ARBA" id="ARBA00022801"/>
    </source>
</evidence>
<evidence type="ECO:0000313" key="17">
    <source>
        <dbReference type="Proteomes" id="UP000007978"/>
    </source>
</evidence>
<protein>
    <recommendedName>
        <fullName evidence="13">Carboxypeptidase</fullName>
        <ecNumber evidence="13">3.4.16.-</ecNumber>
    </recommendedName>
</protein>
<evidence type="ECO:0000256" key="13">
    <source>
        <dbReference type="RuleBase" id="RU361156"/>
    </source>
</evidence>
<dbReference type="eggNOG" id="KOG1282">
    <property type="taxonomic scope" value="Eukaryota"/>
</dbReference>
<evidence type="ECO:0000256" key="3">
    <source>
        <dbReference type="ARBA" id="ARBA00022554"/>
    </source>
</evidence>
<keyword evidence="3" id="KW-0926">Vacuole</keyword>
<keyword evidence="17" id="KW-1185">Reference proteome</keyword>
<reference evidence="16 17" key="1">
    <citation type="journal article" date="2012" name="PLoS Pathog.">
        <title>Comparative pathogenomics reveals horizontally acquired novel virulence genes in fungi infecting cereal hosts.</title>
        <authorList>
            <person name="Gardiner D.M."/>
            <person name="McDonald M.C."/>
            <person name="Covarelli L."/>
            <person name="Solomon P.S."/>
            <person name="Rusu A.G."/>
            <person name="Marshall M."/>
            <person name="Kazan K."/>
            <person name="Chakraborty S."/>
            <person name="McDonald B.A."/>
            <person name="Manners J.M."/>
        </authorList>
    </citation>
    <scope>NUCLEOTIDE SEQUENCE [LARGE SCALE GENOMIC DNA]</scope>
    <source>
        <strain evidence="16 17">CS3096</strain>
    </source>
</reference>
<evidence type="ECO:0000256" key="1">
    <source>
        <dbReference type="ARBA" id="ARBA00004116"/>
    </source>
</evidence>
<feature type="region of interest" description="Disordered" evidence="14">
    <location>
        <begin position="628"/>
        <end position="654"/>
    </location>
</feature>
<dbReference type="GO" id="GO:0004185">
    <property type="term" value="F:serine-type carboxypeptidase activity"/>
    <property type="evidence" value="ECO:0007669"/>
    <property type="project" value="UniProtKB-UniRule"/>
</dbReference>
<evidence type="ECO:0000256" key="5">
    <source>
        <dbReference type="ARBA" id="ARBA00022670"/>
    </source>
</evidence>